<evidence type="ECO:0000313" key="4">
    <source>
        <dbReference type="EMBL" id="CAG8741951.1"/>
    </source>
</evidence>
<evidence type="ECO:0000256" key="2">
    <source>
        <dbReference type="SAM" id="MobiDB-lite"/>
    </source>
</evidence>
<comment type="caution">
    <text evidence="4">The sequence shown here is derived from an EMBL/GenBank/DDBJ whole genome shotgun (WGS) entry which is preliminary data.</text>
</comment>
<keyword evidence="1" id="KW-0862">Zinc</keyword>
<feature type="zinc finger region" description="C3H1-type" evidence="1">
    <location>
        <begin position="378"/>
        <end position="405"/>
    </location>
</feature>
<dbReference type="Proteomes" id="UP000789759">
    <property type="component" value="Unassembled WGS sequence"/>
</dbReference>
<feature type="non-terminal residue" evidence="4">
    <location>
        <position position="412"/>
    </location>
</feature>
<gene>
    <name evidence="4" type="ORF">CPELLU_LOCUS14145</name>
</gene>
<accession>A0A9N9INF3</accession>
<evidence type="ECO:0000256" key="1">
    <source>
        <dbReference type="PROSITE-ProRule" id="PRU00723"/>
    </source>
</evidence>
<reference evidence="4" key="1">
    <citation type="submission" date="2021-06" db="EMBL/GenBank/DDBJ databases">
        <authorList>
            <person name="Kallberg Y."/>
            <person name="Tangrot J."/>
            <person name="Rosling A."/>
        </authorList>
    </citation>
    <scope>NUCLEOTIDE SEQUENCE</scope>
    <source>
        <strain evidence="4">FL966</strain>
    </source>
</reference>
<dbReference type="InterPro" id="IPR000571">
    <property type="entry name" value="Znf_CCCH"/>
</dbReference>
<feature type="compositionally biased region" description="Polar residues" evidence="2">
    <location>
        <begin position="98"/>
        <end position="152"/>
    </location>
</feature>
<feature type="region of interest" description="Disordered" evidence="2">
    <location>
        <begin position="1"/>
        <end position="40"/>
    </location>
</feature>
<dbReference type="GO" id="GO:0008270">
    <property type="term" value="F:zinc ion binding"/>
    <property type="evidence" value="ECO:0007669"/>
    <property type="project" value="UniProtKB-KW"/>
</dbReference>
<name>A0A9N9INF3_9GLOM</name>
<organism evidence="4 5">
    <name type="scientific">Cetraspora pellucida</name>
    <dbReference type="NCBI Taxonomy" id="1433469"/>
    <lineage>
        <taxon>Eukaryota</taxon>
        <taxon>Fungi</taxon>
        <taxon>Fungi incertae sedis</taxon>
        <taxon>Mucoromycota</taxon>
        <taxon>Glomeromycotina</taxon>
        <taxon>Glomeromycetes</taxon>
        <taxon>Diversisporales</taxon>
        <taxon>Gigasporaceae</taxon>
        <taxon>Cetraspora</taxon>
    </lineage>
</organism>
<keyword evidence="5" id="KW-1185">Reference proteome</keyword>
<keyword evidence="1" id="KW-0479">Metal-binding</keyword>
<dbReference type="OrthoDB" id="2355984at2759"/>
<protein>
    <submittedName>
        <fullName evidence="4">20067_t:CDS:1</fullName>
    </submittedName>
</protein>
<keyword evidence="1" id="KW-0863">Zinc-finger</keyword>
<feature type="region of interest" description="Disordered" evidence="2">
    <location>
        <begin position="98"/>
        <end position="154"/>
    </location>
</feature>
<dbReference type="EMBL" id="CAJVQA010016252">
    <property type="protein sequence ID" value="CAG8741951.1"/>
    <property type="molecule type" value="Genomic_DNA"/>
</dbReference>
<evidence type="ECO:0000259" key="3">
    <source>
        <dbReference type="PROSITE" id="PS50103"/>
    </source>
</evidence>
<feature type="domain" description="C3H1-type" evidence="3">
    <location>
        <begin position="378"/>
        <end position="405"/>
    </location>
</feature>
<sequence length="412" mass="47058">MSNTDPGPRDQEREPRTTFQPTPGTSTLTSTITANNQRQETQIDPLIKTYIDESIRASTTTIITSIKQYIDTQFEKQRLWNEQLQTNINDTLSQVTQANPNISNSTQDNSSTPVDHSKVSQKLQRSIDPSNIAPANNLASTSKGKEAVNSSGKYPPTPVLNDLIMKALRVTIQDQNTATTIAPMSLHLFKPTRHKYPSFDYSKFKGIYDIQGFTNPHAAKTEIKLWKAIAFGLYTNLQEFSYTNLLDNIKEAEDEPTLQSTEGGTISIKRQLQHTVFNNISEWLLAFKAYMDTVLVIYENREQELNTYQDNINELCLKQSFHAVMSYDEDQRVTLVTNRDSTLLDCDLEAEGRNFDLTTVKKHRNSIRRATRPDIEWPDGREICINWNKHYCADENNCRRVHACLICKKSNH</sequence>
<dbReference type="AlphaFoldDB" id="A0A9N9INF3"/>
<dbReference type="PROSITE" id="PS50103">
    <property type="entry name" value="ZF_C3H1"/>
    <property type="match status" value="1"/>
</dbReference>
<feature type="compositionally biased region" description="Low complexity" evidence="2">
    <location>
        <begin position="21"/>
        <end position="33"/>
    </location>
</feature>
<feature type="compositionally biased region" description="Basic and acidic residues" evidence="2">
    <location>
        <begin position="7"/>
        <end position="16"/>
    </location>
</feature>
<evidence type="ECO:0000313" key="5">
    <source>
        <dbReference type="Proteomes" id="UP000789759"/>
    </source>
</evidence>
<proteinExistence type="predicted"/>